<reference evidence="2 3" key="1">
    <citation type="submission" date="2018-06" db="EMBL/GenBank/DDBJ databases">
        <title>Genomic Encyclopedia of Archaeal and Bacterial Type Strains, Phase II (KMG-II): from individual species to whole genera.</title>
        <authorList>
            <person name="Goeker M."/>
        </authorList>
    </citation>
    <scope>NUCLEOTIDE SEQUENCE [LARGE SCALE GENOMIC DNA]</scope>
    <source>
        <strain evidence="2 3">DSM 23522</strain>
    </source>
</reference>
<evidence type="ECO:0000259" key="1">
    <source>
        <dbReference type="Pfam" id="PF13480"/>
    </source>
</evidence>
<evidence type="ECO:0000313" key="2">
    <source>
        <dbReference type="EMBL" id="RAJ16037.1"/>
    </source>
</evidence>
<protein>
    <submittedName>
        <fullName evidence="2">Acetyltransferase (GNAT) family protein</fullName>
    </submittedName>
</protein>
<keyword evidence="2" id="KW-0808">Transferase</keyword>
<dbReference type="Proteomes" id="UP000249696">
    <property type="component" value="Unassembled WGS sequence"/>
</dbReference>
<name>A0A327RQN9_9FLAO</name>
<dbReference type="GO" id="GO:0016740">
    <property type="term" value="F:transferase activity"/>
    <property type="evidence" value="ECO:0007669"/>
    <property type="project" value="UniProtKB-KW"/>
</dbReference>
<dbReference type="SUPFAM" id="SSF55729">
    <property type="entry name" value="Acyl-CoA N-acyltransferases (Nat)"/>
    <property type="match status" value="1"/>
</dbReference>
<feature type="domain" description="BioF2-like acetyltransferase" evidence="1">
    <location>
        <begin position="100"/>
        <end position="247"/>
    </location>
</feature>
<sequence length="384" mass="45665">MSKSVIFDSVYYEKKTECSSINKVYLKNSPEKIIYSQESIGNNSKSGIHILEDVPPYVNIEFQEKYDSYQILNSSVLDFYVNLEGCSDVQEYLKSQMGAKSRSRLRGLVNRLEKCFDITYKIYFGEITKEEYELLFEYLKKFIEERFSQRGDKHQAMEEWNLYKERTFEMILKKEASLYVIYNENRPIDICLNYHIASVYVNKIRSYDIDYSKFRLGYIDIIKQLEWCLENNYAIFDLMRGDLRYKREFCNVITNFDRYILYPKNSFGAKLLANIKMKELLLRPKLRFIKDGIRKVLKKNNSENDFQENDQPEMKITELTLFPKNAKSELINLNQEEYSSLRKGVYEFQYSTSEYSKDIQIYKLTNEPGSFIVKGTSKIIKISL</sequence>
<gene>
    <name evidence="2" type="ORF">LV92_00741</name>
</gene>
<organism evidence="2 3">
    <name type="scientific">Arenibacter echinorum</name>
    <dbReference type="NCBI Taxonomy" id="440515"/>
    <lineage>
        <taxon>Bacteria</taxon>
        <taxon>Pseudomonadati</taxon>
        <taxon>Bacteroidota</taxon>
        <taxon>Flavobacteriia</taxon>
        <taxon>Flavobacteriales</taxon>
        <taxon>Flavobacteriaceae</taxon>
        <taxon>Arenibacter</taxon>
    </lineage>
</organism>
<accession>A0A327RQN9</accession>
<evidence type="ECO:0000313" key="3">
    <source>
        <dbReference type="Proteomes" id="UP000249696"/>
    </source>
</evidence>
<dbReference type="EMBL" id="QLLN01000001">
    <property type="protein sequence ID" value="RAJ16037.1"/>
    <property type="molecule type" value="Genomic_DNA"/>
</dbReference>
<dbReference type="Pfam" id="PF13480">
    <property type="entry name" value="Acetyltransf_6"/>
    <property type="match status" value="1"/>
</dbReference>
<dbReference type="InterPro" id="IPR016181">
    <property type="entry name" value="Acyl_CoA_acyltransferase"/>
</dbReference>
<dbReference type="InterPro" id="IPR038740">
    <property type="entry name" value="BioF2-like_GNAT_dom"/>
</dbReference>
<comment type="caution">
    <text evidence="2">The sequence shown here is derived from an EMBL/GenBank/DDBJ whole genome shotgun (WGS) entry which is preliminary data.</text>
</comment>
<dbReference type="AlphaFoldDB" id="A0A327RQN9"/>
<keyword evidence="3" id="KW-1185">Reference proteome</keyword>
<proteinExistence type="predicted"/>
<dbReference type="OrthoDB" id="1099770at2"/>
<dbReference type="RefSeq" id="WP_111622263.1">
    <property type="nucleotide sequence ID" value="NZ_QLLN01000001.1"/>
</dbReference>